<accession>A0A1B6D7U9</accession>
<protein>
    <submittedName>
        <fullName evidence="1">Uncharacterized protein</fullName>
    </submittedName>
</protein>
<feature type="non-terminal residue" evidence="1">
    <location>
        <position position="699"/>
    </location>
</feature>
<evidence type="ECO:0000313" key="1">
    <source>
        <dbReference type="EMBL" id="JAS21730.1"/>
    </source>
</evidence>
<name>A0A1B6D7U9_9HEMI</name>
<proteinExistence type="predicted"/>
<dbReference type="AlphaFoldDB" id="A0A1B6D7U9"/>
<reference evidence="1" key="1">
    <citation type="submission" date="2015-12" db="EMBL/GenBank/DDBJ databases">
        <title>De novo transcriptome assembly of four potential Pierce s Disease insect vectors from Arizona vineyards.</title>
        <authorList>
            <person name="Tassone E.E."/>
        </authorList>
    </citation>
    <scope>NUCLEOTIDE SEQUENCE</scope>
</reference>
<sequence length="699" mass="80467">GSFSDEIVSVQDSFSTKSENLTYNTNDIHFKNMEEKMVNGRILICEMISGSVCPIDTMEEIIGSSVSAPDNNFETSKKNIKMRNIVNNRIEENITFTETCKLNKEEVHNINFKNVNASEVSNNSFEICDNHKSIQNILKIFKQLPQPVQTKKKKTYLETLNDNTIINVVPLKMFLKVIEQQRRVKGSKVNEKDKNNKSYLFVVDKNKDTNNINKDGKNNVLENIYIPKDCINDRNKESMQGTSACVGIRCLDAFVPKMPIQNVAKNKRVKLTDNVSPTATKKKRGRKRKCTSDEGKLMIDDKKIIWLEVESGISPTEMCIKGNLKLQKELNDSDAALSFSNDCDSFNIYHNPLNLKYNKDVLEQKRNYKDKNVYRFNPIECVNEIDHYFNLNDGNKRKFNIEVPSIPTQITSIESDNKISSNFKIDFRTSLVHDNELKNNDKESQVLYQKSNNFRECKLDVKDLNCFTFGLEFEDLQQSRPLSGFGKFSKQLVSSHTTFTKTVKKSRGPKRLSVKEISEMSNCFRDLERKTKFMLKPESLRKDFNKCENTLKGSDSAANLITENVLISKINKKENAKGGMSKTIFKQYESINSLKSFSFNSIPLDTSIISPSSSNSKIRKRRIRRKHTDLSIWDNYKRFDEEVPFKNIHLVNSESLRKSSNLSKEVKEKKQHKNLLHNNKTGMDEFKNSKIGLNIVSKC</sequence>
<dbReference type="EMBL" id="GEDC01015568">
    <property type="protein sequence ID" value="JAS21730.1"/>
    <property type="molecule type" value="Transcribed_RNA"/>
</dbReference>
<organism evidence="1">
    <name type="scientific">Clastoptera arizonana</name>
    <name type="common">Arizona spittle bug</name>
    <dbReference type="NCBI Taxonomy" id="38151"/>
    <lineage>
        <taxon>Eukaryota</taxon>
        <taxon>Metazoa</taxon>
        <taxon>Ecdysozoa</taxon>
        <taxon>Arthropoda</taxon>
        <taxon>Hexapoda</taxon>
        <taxon>Insecta</taxon>
        <taxon>Pterygota</taxon>
        <taxon>Neoptera</taxon>
        <taxon>Paraneoptera</taxon>
        <taxon>Hemiptera</taxon>
        <taxon>Auchenorrhyncha</taxon>
        <taxon>Cercopoidea</taxon>
        <taxon>Clastopteridae</taxon>
        <taxon>Clastoptera</taxon>
    </lineage>
</organism>
<feature type="non-terminal residue" evidence="1">
    <location>
        <position position="1"/>
    </location>
</feature>
<gene>
    <name evidence="1" type="ORF">g.2649</name>
</gene>